<dbReference type="InterPro" id="IPR043502">
    <property type="entry name" value="DNA/RNA_pol_sf"/>
</dbReference>
<keyword evidence="4" id="KW-1185">Reference proteome</keyword>
<reference evidence="3" key="2">
    <citation type="submission" date="2022-01" db="EMBL/GenBank/DDBJ databases">
        <authorList>
            <person name="Yamashiro T."/>
            <person name="Shiraishi A."/>
            <person name="Satake H."/>
            <person name="Nakayama K."/>
        </authorList>
    </citation>
    <scope>NUCLEOTIDE SEQUENCE</scope>
</reference>
<dbReference type="InterPro" id="IPR000477">
    <property type="entry name" value="RT_dom"/>
</dbReference>
<feature type="compositionally biased region" description="Polar residues" evidence="1">
    <location>
        <begin position="106"/>
        <end position="127"/>
    </location>
</feature>
<feature type="domain" description="Reverse transcriptase" evidence="2">
    <location>
        <begin position="438"/>
        <end position="684"/>
    </location>
</feature>
<name>A0ABQ5H3S2_9ASTR</name>
<reference evidence="3" key="1">
    <citation type="journal article" date="2022" name="Int. J. Mol. Sci.">
        <title>Draft Genome of Tanacetum Coccineum: Genomic Comparison of Closely Related Tanacetum-Family Plants.</title>
        <authorList>
            <person name="Yamashiro T."/>
            <person name="Shiraishi A."/>
            <person name="Nakayama K."/>
            <person name="Satake H."/>
        </authorList>
    </citation>
    <scope>NUCLEOTIDE SEQUENCE</scope>
</reference>
<dbReference type="EMBL" id="BQNB010019150">
    <property type="protein sequence ID" value="GJT82249.1"/>
    <property type="molecule type" value="Genomic_DNA"/>
</dbReference>
<evidence type="ECO:0000313" key="3">
    <source>
        <dbReference type="EMBL" id="GJT82249.1"/>
    </source>
</evidence>
<organism evidence="3 4">
    <name type="scientific">Tanacetum coccineum</name>
    <dbReference type="NCBI Taxonomy" id="301880"/>
    <lineage>
        <taxon>Eukaryota</taxon>
        <taxon>Viridiplantae</taxon>
        <taxon>Streptophyta</taxon>
        <taxon>Embryophyta</taxon>
        <taxon>Tracheophyta</taxon>
        <taxon>Spermatophyta</taxon>
        <taxon>Magnoliopsida</taxon>
        <taxon>eudicotyledons</taxon>
        <taxon>Gunneridae</taxon>
        <taxon>Pentapetalae</taxon>
        <taxon>asterids</taxon>
        <taxon>campanulids</taxon>
        <taxon>Asterales</taxon>
        <taxon>Asteraceae</taxon>
        <taxon>Asteroideae</taxon>
        <taxon>Anthemideae</taxon>
        <taxon>Anthemidinae</taxon>
        <taxon>Tanacetum</taxon>
    </lineage>
</organism>
<dbReference type="SUPFAM" id="SSF56672">
    <property type="entry name" value="DNA/RNA polymerases"/>
    <property type="match status" value="1"/>
</dbReference>
<feature type="region of interest" description="Disordered" evidence="1">
    <location>
        <begin position="93"/>
        <end position="128"/>
    </location>
</feature>
<dbReference type="GO" id="GO:0003964">
    <property type="term" value="F:RNA-directed DNA polymerase activity"/>
    <property type="evidence" value="ECO:0007669"/>
    <property type="project" value="UniProtKB-KW"/>
</dbReference>
<dbReference type="PANTHER" id="PTHR33116">
    <property type="entry name" value="REVERSE TRANSCRIPTASE ZINC-BINDING DOMAIN-CONTAINING PROTEIN-RELATED-RELATED"/>
    <property type="match status" value="1"/>
</dbReference>
<evidence type="ECO:0000256" key="1">
    <source>
        <dbReference type="SAM" id="MobiDB-lite"/>
    </source>
</evidence>
<dbReference type="Pfam" id="PF00078">
    <property type="entry name" value="RVT_1"/>
    <property type="match status" value="1"/>
</dbReference>
<keyword evidence="3" id="KW-0548">Nucleotidyltransferase</keyword>
<evidence type="ECO:0000313" key="4">
    <source>
        <dbReference type="Proteomes" id="UP001151760"/>
    </source>
</evidence>
<comment type="caution">
    <text evidence="3">The sequence shown here is derived from an EMBL/GenBank/DDBJ whole genome shotgun (WGS) entry which is preliminary data.</text>
</comment>
<protein>
    <submittedName>
        <fullName evidence="3">RNA-directed DNA polymerase, eukaryota, reverse transcriptase zinc-binding domain protein</fullName>
    </submittedName>
</protein>
<evidence type="ECO:0000259" key="2">
    <source>
        <dbReference type="PROSITE" id="PS50878"/>
    </source>
</evidence>
<dbReference type="PROSITE" id="PS50878">
    <property type="entry name" value="RT_POL"/>
    <property type="match status" value="1"/>
</dbReference>
<dbReference type="PANTHER" id="PTHR33116:SF76">
    <property type="entry name" value="DUF4283 DOMAIN-CONTAINING PROTEIN"/>
    <property type="match status" value="1"/>
</dbReference>
<keyword evidence="3" id="KW-0808">Transferase</keyword>
<dbReference type="Proteomes" id="UP001151760">
    <property type="component" value="Unassembled WGS sequence"/>
</dbReference>
<keyword evidence="3" id="KW-0695">RNA-directed DNA polymerase</keyword>
<gene>
    <name evidence="3" type="ORF">Tco_1056591</name>
</gene>
<sequence>MDAMTTKMCNEGLGSLRFARILIEANATKGLVDFVKVLYLNKQSSEPYVTKVKVEYDWKPHICPYCVVFGHYGVNCQRKEKEIKRNQDINEAPDGFVNVKNRKSNDSGMENNNNGIGRNMQQNNQKKPFQRKEVVNKFMYRQKQVQEMNVKHMKKVNEQQDKLNTPPGSKRKVWNVGESVIKDVRDIANKFSVLQEIEEDSTMMKMNMSEKCIVEKFVRERIQPSVIEAKEWTKEMTKYFKILSSQKTFLCTFIYAANRGKDRRELWKDLNMLEFQECINDIEMEDINWSGMHFTWTKSLNNPNATVLKKLDKGHDMFKMVKKLKALKPYLNKLNWKHGNLFDRVSDLKKKLHDVQDKIDKDLIKRFEYNEVADQFVNHFEGFLGTSPEVTKFSEEDNMLFEKRVSSKEADYMTREISNDEIKNALFDIEDNKAPGPDGFASRKLLGEVNATLISLVPKSTTPQKYLTLDQLHVAIAITDNILLVQEPLKGYNCANGPKRCSFKIDIQKAYDTVSWAFLEDIIRKFGFSRRMTDWIMASIANSKFSICVNGERYVYFKGGRGLRQGDPISPYIFTIVMEWLNLIMKDEIRKEKQFKFHFKCKQMRITYLCFADDLIMLCHGGVESIQTIKRALDKFSSMTGLYPNLGKCTMFCGSLDSDTKIAISTILPFKEGKLLVRYLGVPLVTKKIGIADCKQLVDKVYWGLVFLLLKSVINDIEKLFKRFFWNNGESCRAKKESLWVKWINVVKLKNKSVWDIAIDSKDSWGWKCILNLRNLVGEHMRSERCQWMEWPTDWMSKFPWLKDVNDLVLNDCSDKPIWVDNYGNHRNFSTTVVWKDIRRNGDSVVWKDIIWHTMTSVLCKLKSKVVGERERGKELGVRIRLVGSTHCRTFRAMYINVVEHKKGVRGEYREVGVVGGYMIDVNRKGFLYGVIRWLIGCVLGYWIVRVCGSVGGLWRVGVGVRGKIEGEGKDVKRKEAKGDYRGR</sequence>
<accession>A0ABQ5H3S2</accession>
<proteinExistence type="predicted"/>